<reference evidence="3" key="1">
    <citation type="journal article" date="2019" name="Int. J. Syst. Evol. Microbiol.">
        <title>The Global Catalogue of Microorganisms (GCM) 10K type strain sequencing project: providing services to taxonomists for standard genome sequencing and annotation.</title>
        <authorList>
            <consortium name="The Broad Institute Genomics Platform"/>
            <consortium name="The Broad Institute Genome Sequencing Center for Infectious Disease"/>
            <person name="Wu L."/>
            <person name="Ma J."/>
        </authorList>
    </citation>
    <scope>NUCLEOTIDE SEQUENCE [LARGE SCALE GENOMIC DNA]</scope>
    <source>
        <strain evidence="3">JCM 18326</strain>
    </source>
</reference>
<organism evidence="2 3">
    <name type="scientific">Algivirga pacifica</name>
    <dbReference type="NCBI Taxonomy" id="1162670"/>
    <lineage>
        <taxon>Bacteria</taxon>
        <taxon>Pseudomonadati</taxon>
        <taxon>Bacteroidota</taxon>
        <taxon>Cytophagia</taxon>
        <taxon>Cytophagales</taxon>
        <taxon>Flammeovirgaceae</taxon>
        <taxon>Algivirga</taxon>
    </lineage>
</organism>
<dbReference type="Gene3D" id="3.30.70.1290">
    <property type="entry name" value="Transposase IS200-like"/>
    <property type="match status" value="1"/>
</dbReference>
<sequence length="183" mass="21648">MSRSYKIQNDENYYFVTFTVIQWIDVFSRAEYRNIFIDSIKYCQQNKGLLVGAWCIMSNHVHLIISSDGTYPLSGIIRDLKRHTSSTIRKAIESSKTESRKKWMLWIMKRAGTFNANNKDFQFWIQDNHPIQLTSIKFIQQRLRYIHYNPVKAGYVENPEDWIDSSAGDYMNKKGKIDITFLL</sequence>
<dbReference type="Pfam" id="PF01797">
    <property type="entry name" value="Y1_Tnp"/>
    <property type="match status" value="1"/>
</dbReference>
<evidence type="ECO:0000313" key="3">
    <source>
        <dbReference type="Proteomes" id="UP001500298"/>
    </source>
</evidence>
<gene>
    <name evidence="2" type="ORF">GCM10023331_25400</name>
</gene>
<dbReference type="InterPro" id="IPR002686">
    <property type="entry name" value="Transposase_17"/>
</dbReference>
<dbReference type="Proteomes" id="UP001500298">
    <property type="component" value="Unassembled WGS sequence"/>
</dbReference>
<dbReference type="PANTHER" id="PTHR36966:SF1">
    <property type="entry name" value="REP-ASSOCIATED TYROSINE TRANSPOSASE"/>
    <property type="match status" value="1"/>
</dbReference>
<comment type="caution">
    <text evidence="2">The sequence shown here is derived from an EMBL/GenBank/DDBJ whole genome shotgun (WGS) entry which is preliminary data.</text>
</comment>
<protein>
    <submittedName>
        <fullName evidence="2">Transposase</fullName>
    </submittedName>
</protein>
<keyword evidence="3" id="KW-1185">Reference proteome</keyword>
<evidence type="ECO:0000313" key="2">
    <source>
        <dbReference type="EMBL" id="GAA4839071.1"/>
    </source>
</evidence>
<proteinExistence type="predicted"/>
<dbReference type="SMART" id="SM01321">
    <property type="entry name" value="Y1_Tnp"/>
    <property type="match status" value="1"/>
</dbReference>
<dbReference type="NCBIfam" id="NF047646">
    <property type="entry name" value="REP_Tyr_transpos"/>
    <property type="match status" value="1"/>
</dbReference>
<dbReference type="InterPro" id="IPR052715">
    <property type="entry name" value="RAYT_transposase"/>
</dbReference>
<feature type="domain" description="Transposase IS200-like" evidence="1">
    <location>
        <begin position="10"/>
        <end position="128"/>
    </location>
</feature>
<dbReference type="RefSeq" id="WP_345372357.1">
    <property type="nucleotide sequence ID" value="NZ_BAABJX010000036.1"/>
</dbReference>
<dbReference type="InterPro" id="IPR036515">
    <property type="entry name" value="Transposase_17_sf"/>
</dbReference>
<dbReference type="EMBL" id="BAABJX010000036">
    <property type="protein sequence ID" value="GAA4839071.1"/>
    <property type="molecule type" value="Genomic_DNA"/>
</dbReference>
<evidence type="ECO:0000259" key="1">
    <source>
        <dbReference type="SMART" id="SM01321"/>
    </source>
</evidence>
<dbReference type="SUPFAM" id="SSF143422">
    <property type="entry name" value="Transposase IS200-like"/>
    <property type="match status" value="1"/>
</dbReference>
<dbReference type="PANTHER" id="PTHR36966">
    <property type="entry name" value="REP-ASSOCIATED TYROSINE TRANSPOSASE"/>
    <property type="match status" value="1"/>
</dbReference>
<name>A0ABP9DFW6_9BACT</name>
<accession>A0ABP9DFW6</accession>